<dbReference type="RefSeq" id="WP_007078089.1">
    <property type="nucleotide sequence ID" value="NZ_CM001024.1"/>
</dbReference>
<dbReference type="NCBIfam" id="NF033483">
    <property type="entry name" value="PknB_PASTA_kin"/>
    <property type="match status" value="1"/>
</dbReference>
<comment type="catalytic activity">
    <reaction evidence="8">
        <text>L-seryl-[protein] + ATP = O-phospho-L-seryl-[protein] + ADP + H(+)</text>
        <dbReference type="Rhea" id="RHEA:17989"/>
        <dbReference type="Rhea" id="RHEA-COMP:9863"/>
        <dbReference type="Rhea" id="RHEA-COMP:11604"/>
        <dbReference type="ChEBI" id="CHEBI:15378"/>
        <dbReference type="ChEBI" id="CHEBI:29999"/>
        <dbReference type="ChEBI" id="CHEBI:30616"/>
        <dbReference type="ChEBI" id="CHEBI:83421"/>
        <dbReference type="ChEBI" id="CHEBI:456216"/>
        <dbReference type="EC" id="2.7.11.1"/>
    </reaction>
</comment>
<dbReference type="PROSITE" id="PS00108">
    <property type="entry name" value="PROTEIN_KINASE_ST"/>
    <property type="match status" value="1"/>
</dbReference>
<dbReference type="PROSITE" id="PS51178">
    <property type="entry name" value="PASTA"/>
    <property type="match status" value="4"/>
</dbReference>
<keyword evidence="14" id="KW-1185">Reference proteome</keyword>
<keyword evidence="6" id="KW-0067">ATP-binding</keyword>
<evidence type="ECO:0000256" key="9">
    <source>
        <dbReference type="SAM" id="MobiDB-lite"/>
    </source>
</evidence>
<feature type="domain" description="Protein kinase" evidence="11">
    <location>
        <begin position="15"/>
        <end position="272"/>
    </location>
</feature>
<dbReference type="Gene3D" id="1.10.510.10">
    <property type="entry name" value="Transferase(Phosphotransferase) domain 1"/>
    <property type="match status" value="1"/>
</dbReference>
<dbReference type="InterPro" id="IPR000719">
    <property type="entry name" value="Prot_kinase_dom"/>
</dbReference>
<gene>
    <name evidence="13" type="ORF">HMPREF0063_11067</name>
</gene>
<dbReference type="PROSITE" id="PS50011">
    <property type="entry name" value="PROTEIN_KINASE_DOM"/>
    <property type="match status" value="1"/>
</dbReference>
<evidence type="ECO:0000313" key="14">
    <source>
        <dbReference type="Proteomes" id="UP000003111"/>
    </source>
</evidence>
<dbReference type="Pfam" id="PF03793">
    <property type="entry name" value="PASTA"/>
    <property type="match status" value="4"/>
</dbReference>
<protein>
    <recommendedName>
        <fullName evidence="1">non-specific serine/threonine protein kinase</fullName>
        <ecNumber evidence="1">2.7.11.1</ecNumber>
    </recommendedName>
</protein>
<dbReference type="Proteomes" id="UP000003111">
    <property type="component" value="Unassembled WGS sequence"/>
</dbReference>
<keyword evidence="10" id="KW-1133">Transmembrane helix</keyword>
<feature type="compositionally biased region" description="Low complexity" evidence="9">
    <location>
        <begin position="347"/>
        <end position="358"/>
    </location>
</feature>
<dbReference type="eggNOG" id="COG0515">
    <property type="taxonomic scope" value="Bacteria"/>
</dbReference>
<feature type="domain" description="PASTA" evidence="12">
    <location>
        <begin position="596"/>
        <end position="656"/>
    </location>
</feature>
<evidence type="ECO:0000256" key="10">
    <source>
        <dbReference type="SAM" id="Phobius"/>
    </source>
</evidence>
<evidence type="ECO:0000256" key="4">
    <source>
        <dbReference type="ARBA" id="ARBA00022741"/>
    </source>
</evidence>
<feature type="domain" description="PASTA" evidence="12">
    <location>
        <begin position="530"/>
        <end position="595"/>
    </location>
</feature>
<dbReference type="Gene3D" id="3.30.200.20">
    <property type="entry name" value="Phosphorylase Kinase, domain 1"/>
    <property type="match status" value="1"/>
</dbReference>
<dbReference type="FunFam" id="3.30.200.20:FF:000035">
    <property type="entry name" value="Serine/threonine protein kinase Stk1"/>
    <property type="match status" value="1"/>
</dbReference>
<dbReference type="InterPro" id="IPR005543">
    <property type="entry name" value="PASTA_dom"/>
</dbReference>
<comment type="catalytic activity">
    <reaction evidence="7">
        <text>L-threonyl-[protein] + ATP = O-phospho-L-threonyl-[protein] + ADP + H(+)</text>
        <dbReference type="Rhea" id="RHEA:46608"/>
        <dbReference type="Rhea" id="RHEA-COMP:11060"/>
        <dbReference type="Rhea" id="RHEA-COMP:11605"/>
        <dbReference type="ChEBI" id="CHEBI:15378"/>
        <dbReference type="ChEBI" id="CHEBI:30013"/>
        <dbReference type="ChEBI" id="CHEBI:30616"/>
        <dbReference type="ChEBI" id="CHEBI:61977"/>
        <dbReference type="ChEBI" id="CHEBI:456216"/>
        <dbReference type="EC" id="2.7.11.1"/>
    </reaction>
</comment>
<dbReference type="EMBL" id="ACLF03000004">
    <property type="protein sequence ID" value="EFQ83405.1"/>
    <property type="molecule type" value="Genomic_DNA"/>
</dbReference>
<dbReference type="SUPFAM" id="SSF56112">
    <property type="entry name" value="Protein kinase-like (PK-like)"/>
    <property type="match status" value="1"/>
</dbReference>
<keyword evidence="5" id="KW-0418">Kinase</keyword>
<dbReference type="FunFam" id="1.10.510.10:FF:000021">
    <property type="entry name" value="Serine/threonine protein kinase"/>
    <property type="match status" value="1"/>
</dbReference>
<evidence type="ECO:0000256" key="2">
    <source>
        <dbReference type="ARBA" id="ARBA00022527"/>
    </source>
</evidence>
<sequence length="656" mass="69007">MGDEALVGRVLDGRYLITERIARGGMASVFLAEDQRLDRQVAVKVMHRGLGDAAVFTERFRSEAKAAAKLNHRNVVAVFDQGSDGDITYLVMEFVPGRTLRDVMRTEAPMPSLRALDLVEQVLIALSAAHEAHLVHRDVKPENVLITPDGEVKVADFGLARAVSTATTATGNALIGTVSYLAPEIVVNAGTDARSDVYAVGAMTYEMLTGVKPHQGDSPIQVAYKHVHEDIGPPSDLRPGLPDYVDALVARATARDRDQRSADARVLLQQLRRVQLALRQGVDDDAELAADLRPSGPGVPLTAGADEITAAVGGAGEDEQTVTVTGGSPSTEHTAVLGGAAVAAAAPPATPATAVDTPPRTPADRQRRRGRRLLVAVVVLTLLAGGLGYYYGVGRFVDTPALVNLTEQQAIAEAEQAGFTLEVTDREFSETVPLGSVISTDPAAGERILPESTISAVVSSGPERYAVPDLTGRTLDEARALLAEANLELGAVTETFDQEVPEGQIISLQGVAVGDLVKKETTVDVLVSQGREPLEVTDFTGSTEAEATQGLQDIGFEVGVERQFSDDVAEGVVISQSPASGTVLRGDTVTIVVSQGPELFEVPNVVGQRRNDAEAALEAAGFEVDVIGRGNFTVLGQFPGAGSMQERGATVSITGL</sequence>
<dbReference type="GO" id="GO:0045717">
    <property type="term" value="P:negative regulation of fatty acid biosynthetic process"/>
    <property type="evidence" value="ECO:0007669"/>
    <property type="project" value="UniProtKB-ARBA"/>
</dbReference>
<dbReference type="OrthoDB" id="9769043at2"/>
<dbReference type="Gene3D" id="3.30.10.20">
    <property type="match status" value="4"/>
</dbReference>
<dbReference type="SUPFAM" id="SSF54184">
    <property type="entry name" value="Penicillin-binding protein 2x (pbp-2x), c-terminal domain"/>
    <property type="match status" value="1"/>
</dbReference>
<feature type="region of interest" description="Disordered" evidence="9">
    <location>
        <begin position="347"/>
        <end position="367"/>
    </location>
</feature>
<dbReference type="GO" id="GO:0005524">
    <property type="term" value="F:ATP binding"/>
    <property type="evidence" value="ECO:0007669"/>
    <property type="project" value="UniProtKB-KW"/>
</dbReference>
<dbReference type="GO" id="GO:0004674">
    <property type="term" value="F:protein serine/threonine kinase activity"/>
    <property type="evidence" value="ECO:0007669"/>
    <property type="project" value="UniProtKB-KW"/>
</dbReference>
<evidence type="ECO:0000256" key="8">
    <source>
        <dbReference type="ARBA" id="ARBA00048679"/>
    </source>
</evidence>
<keyword evidence="3" id="KW-0808">Transferase</keyword>
<dbReference type="InterPro" id="IPR008271">
    <property type="entry name" value="Ser/Thr_kinase_AS"/>
</dbReference>
<dbReference type="Pfam" id="PF00069">
    <property type="entry name" value="Pkinase"/>
    <property type="match status" value="1"/>
</dbReference>
<dbReference type="eggNOG" id="COG2815">
    <property type="taxonomic scope" value="Bacteria"/>
</dbReference>
<dbReference type="CDD" id="cd14014">
    <property type="entry name" value="STKc_PknB_like"/>
    <property type="match status" value="1"/>
</dbReference>
<dbReference type="InterPro" id="IPR011009">
    <property type="entry name" value="Kinase-like_dom_sf"/>
</dbReference>
<dbReference type="SMART" id="SM00220">
    <property type="entry name" value="S_TKc"/>
    <property type="match status" value="1"/>
</dbReference>
<keyword evidence="10" id="KW-0472">Membrane</keyword>
<organism evidence="13 14">
    <name type="scientific">Aeromicrobium marinum DSM 15272</name>
    <dbReference type="NCBI Taxonomy" id="585531"/>
    <lineage>
        <taxon>Bacteria</taxon>
        <taxon>Bacillati</taxon>
        <taxon>Actinomycetota</taxon>
        <taxon>Actinomycetes</taxon>
        <taxon>Propionibacteriales</taxon>
        <taxon>Nocardioidaceae</taxon>
        <taxon>Aeromicrobium</taxon>
    </lineage>
</organism>
<dbReference type="EC" id="2.7.11.1" evidence="1"/>
<feature type="transmembrane region" description="Helical" evidence="10">
    <location>
        <begin position="373"/>
        <end position="392"/>
    </location>
</feature>
<dbReference type="CDD" id="cd06577">
    <property type="entry name" value="PASTA_pknB"/>
    <property type="match status" value="4"/>
</dbReference>
<evidence type="ECO:0000256" key="3">
    <source>
        <dbReference type="ARBA" id="ARBA00022679"/>
    </source>
</evidence>
<evidence type="ECO:0000256" key="7">
    <source>
        <dbReference type="ARBA" id="ARBA00047899"/>
    </source>
</evidence>
<dbReference type="HOGENOM" id="CLU_000288_135_2_11"/>
<evidence type="ECO:0000256" key="5">
    <source>
        <dbReference type="ARBA" id="ARBA00022777"/>
    </source>
</evidence>
<name>E2SAK9_9ACTN</name>
<feature type="domain" description="PASTA" evidence="12">
    <location>
        <begin position="461"/>
        <end position="529"/>
    </location>
</feature>
<evidence type="ECO:0000256" key="6">
    <source>
        <dbReference type="ARBA" id="ARBA00022840"/>
    </source>
</evidence>
<dbReference type="STRING" id="585531.HMPREF0063_11067"/>
<comment type="caution">
    <text evidence="13">The sequence shown here is derived from an EMBL/GenBank/DDBJ whole genome shotgun (WGS) entry which is preliminary data.</text>
</comment>
<dbReference type="PANTHER" id="PTHR43289">
    <property type="entry name" value="MITOGEN-ACTIVATED PROTEIN KINASE KINASE KINASE 20-RELATED"/>
    <property type="match status" value="1"/>
</dbReference>
<evidence type="ECO:0000259" key="11">
    <source>
        <dbReference type="PROSITE" id="PS50011"/>
    </source>
</evidence>
<dbReference type="SMART" id="SM00740">
    <property type="entry name" value="PASTA"/>
    <property type="match status" value="4"/>
</dbReference>
<evidence type="ECO:0000256" key="1">
    <source>
        <dbReference type="ARBA" id="ARBA00012513"/>
    </source>
</evidence>
<proteinExistence type="predicted"/>
<evidence type="ECO:0000259" key="12">
    <source>
        <dbReference type="PROSITE" id="PS51178"/>
    </source>
</evidence>
<feature type="domain" description="PASTA" evidence="12">
    <location>
        <begin position="398"/>
        <end position="460"/>
    </location>
</feature>
<evidence type="ECO:0000313" key="13">
    <source>
        <dbReference type="EMBL" id="EFQ83405.1"/>
    </source>
</evidence>
<dbReference type="AlphaFoldDB" id="E2SAK9"/>
<accession>E2SAK9</accession>
<reference evidence="13" key="1">
    <citation type="submission" date="2010-08" db="EMBL/GenBank/DDBJ databases">
        <authorList>
            <person name="Muzny D."/>
            <person name="Qin X."/>
            <person name="Buhay C."/>
            <person name="Dugan-Rocha S."/>
            <person name="Ding Y."/>
            <person name="Chen G."/>
            <person name="Hawes A."/>
            <person name="Holder M."/>
            <person name="Jhangiani S."/>
            <person name="Johnson A."/>
            <person name="Khan Z."/>
            <person name="Li Z."/>
            <person name="Liu W."/>
            <person name="Liu X."/>
            <person name="Perez L."/>
            <person name="Shen H."/>
            <person name="Wang Q."/>
            <person name="Watt J."/>
            <person name="Xi L."/>
            <person name="Xin Y."/>
            <person name="Zhou J."/>
            <person name="Deng J."/>
            <person name="Jiang H."/>
            <person name="Liu Y."/>
            <person name="Qu J."/>
            <person name="Song X.-Z."/>
            <person name="Zhang L."/>
            <person name="Villasana D."/>
            <person name="Johnson A."/>
            <person name="Liu J."/>
            <person name="Liyanage D."/>
            <person name="Lorensuhewa L."/>
            <person name="Robinson T."/>
            <person name="Song A."/>
            <person name="Song B.-B."/>
            <person name="Dinh H."/>
            <person name="Thornton R."/>
            <person name="Coyle M."/>
            <person name="Francisco L."/>
            <person name="Jackson L."/>
            <person name="Javaid M."/>
            <person name="Korchina V."/>
            <person name="Kovar C."/>
            <person name="Mata R."/>
            <person name="Mathew T."/>
            <person name="Ngo R."/>
            <person name="Nguyen L."/>
            <person name="Nguyen N."/>
            <person name="Okwuonu G."/>
            <person name="Ongeri F."/>
            <person name="Pham C."/>
            <person name="Simmons D."/>
            <person name="Wilczek-Boney K."/>
            <person name="Hale W."/>
            <person name="Jakkamsetti A."/>
            <person name="Pham P."/>
            <person name="Ruth R."/>
            <person name="San Lucas F."/>
            <person name="Warren J."/>
            <person name="Zhang J."/>
            <person name="Zhao Z."/>
            <person name="Zhou C."/>
            <person name="Zhu D."/>
            <person name="Lee S."/>
            <person name="Bess C."/>
            <person name="Blankenburg K."/>
            <person name="Forbes L."/>
            <person name="Fu Q."/>
            <person name="Gubbala S."/>
            <person name="Hirani K."/>
            <person name="Jayaseelan J.C."/>
            <person name="Lara F."/>
            <person name="Munidasa M."/>
            <person name="Palculict T."/>
            <person name="Patil S."/>
            <person name="Pu L.-L."/>
            <person name="Saada N."/>
            <person name="Tang L."/>
            <person name="Weissenberger G."/>
            <person name="Zhu Y."/>
            <person name="Hemphill L."/>
            <person name="Shang Y."/>
            <person name="Youmans B."/>
            <person name="Ayvaz T."/>
            <person name="Ross M."/>
            <person name="Santibanez J."/>
            <person name="Aqrawi P."/>
            <person name="Gross S."/>
            <person name="Joshi V."/>
            <person name="Fowler G."/>
            <person name="Nazareth L."/>
            <person name="Reid J."/>
            <person name="Worley K."/>
            <person name="Petrosino J."/>
            <person name="Highlander S."/>
            <person name="Gibbs R."/>
        </authorList>
    </citation>
    <scope>NUCLEOTIDE SEQUENCE [LARGE SCALE GENOMIC DNA]</scope>
    <source>
        <strain evidence="13">DSM 15272</strain>
    </source>
</reference>
<keyword evidence="2" id="KW-0723">Serine/threonine-protein kinase</keyword>
<keyword evidence="10" id="KW-0812">Transmembrane</keyword>
<dbReference type="PANTHER" id="PTHR43289:SF34">
    <property type="entry name" value="SERINE_THREONINE-PROTEIN KINASE YBDM-RELATED"/>
    <property type="match status" value="1"/>
</dbReference>
<keyword evidence="4" id="KW-0547">Nucleotide-binding</keyword>